<evidence type="ECO:0000313" key="3">
    <source>
        <dbReference type="EMBL" id="RZC79396.1"/>
    </source>
</evidence>
<accession>A0A4Y7L2I5</accession>
<keyword evidence="1" id="KW-0175">Coiled coil</keyword>
<gene>
    <name evidence="3" type="ORF">C5167_003901</name>
</gene>
<dbReference type="EMBL" id="CM010723">
    <property type="protein sequence ID" value="RZC79396.1"/>
    <property type="molecule type" value="Genomic_DNA"/>
</dbReference>
<evidence type="ECO:0000256" key="2">
    <source>
        <dbReference type="SAM" id="MobiDB-lite"/>
    </source>
</evidence>
<dbReference type="Gramene" id="RZC79396">
    <property type="protein sequence ID" value="RZC79396"/>
    <property type="gene ID" value="C5167_003901"/>
</dbReference>
<organism evidence="3 4">
    <name type="scientific">Papaver somniferum</name>
    <name type="common">Opium poppy</name>
    <dbReference type="NCBI Taxonomy" id="3469"/>
    <lineage>
        <taxon>Eukaryota</taxon>
        <taxon>Viridiplantae</taxon>
        <taxon>Streptophyta</taxon>
        <taxon>Embryophyta</taxon>
        <taxon>Tracheophyta</taxon>
        <taxon>Spermatophyta</taxon>
        <taxon>Magnoliopsida</taxon>
        <taxon>Ranunculales</taxon>
        <taxon>Papaveraceae</taxon>
        <taxon>Papaveroideae</taxon>
        <taxon>Papaver</taxon>
    </lineage>
</organism>
<feature type="region of interest" description="Disordered" evidence="2">
    <location>
        <begin position="122"/>
        <end position="154"/>
    </location>
</feature>
<reference evidence="3 4" key="1">
    <citation type="journal article" date="2018" name="Science">
        <title>The opium poppy genome and morphinan production.</title>
        <authorList>
            <person name="Guo L."/>
            <person name="Winzer T."/>
            <person name="Yang X."/>
            <person name="Li Y."/>
            <person name="Ning Z."/>
            <person name="He Z."/>
            <person name="Teodor R."/>
            <person name="Lu Y."/>
            <person name="Bowser T.A."/>
            <person name="Graham I.A."/>
            <person name="Ye K."/>
        </authorList>
    </citation>
    <scope>NUCLEOTIDE SEQUENCE [LARGE SCALE GENOMIC DNA]</scope>
    <source>
        <strain evidence="4">cv. HN1</strain>
        <tissue evidence="3">Leaves</tissue>
    </source>
</reference>
<feature type="coiled-coil region" evidence="1">
    <location>
        <begin position="59"/>
        <end position="86"/>
    </location>
</feature>
<keyword evidence="4" id="KW-1185">Reference proteome</keyword>
<dbReference type="AlphaFoldDB" id="A0A4Y7L2I5"/>
<name>A0A4Y7L2I5_PAPSO</name>
<sequence>MRRCKKKINIQMMQHKNGEDGVVFIFLFQSREMSLVSQLVRGNIKLQLNGTRIGGKIWKQMERKEKQYLEKNVSNSEAESSNLKEDVKNTISFVSKNKFNNIRAGADELLMAVKEVTVSKLSASLPEESRRNRKESSFTDDQGGERFKSADDSN</sequence>
<feature type="compositionally biased region" description="Basic and acidic residues" evidence="2">
    <location>
        <begin position="127"/>
        <end position="154"/>
    </location>
</feature>
<evidence type="ECO:0000313" key="4">
    <source>
        <dbReference type="Proteomes" id="UP000316621"/>
    </source>
</evidence>
<protein>
    <submittedName>
        <fullName evidence="3">Uncharacterized protein</fullName>
    </submittedName>
</protein>
<dbReference type="Proteomes" id="UP000316621">
    <property type="component" value="Chromosome 9"/>
</dbReference>
<evidence type="ECO:0000256" key="1">
    <source>
        <dbReference type="SAM" id="Coils"/>
    </source>
</evidence>
<proteinExistence type="predicted"/>